<evidence type="ECO:0000256" key="5">
    <source>
        <dbReference type="ARBA" id="ARBA00038966"/>
    </source>
</evidence>
<reference evidence="6" key="2">
    <citation type="submission" date="2021-01" db="EMBL/GenBank/DDBJ databases">
        <authorList>
            <person name="Schikora-Tamarit M.A."/>
        </authorList>
    </citation>
    <scope>NUCLEOTIDE SEQUENCE</scope>
    <source>
        <strain evidence="6">CBS6075</strain>
    </source>
</reference>
<dbReference type="GO" id="GO:0035999">
    <property type="term" value="P:tetrahydrofolate interconversion"/>
    <property type="evidence" value="ECO:0007669"/>
    <property type="project" value="TreeGrafter"/>
</dbReference>
<dbReference type="InterPro" id="IPR037171">
    <property type="entry name" value="NagB/RpiA_transferase-like"/>
</dbReference>
<comment type="catalytic activity">
    <reaction evidence="4">
        <text>(6S)-5-formyl-5,6,7,8-tetrahydrofolate + ATP = (6R)-5,10-methenyltetrahydrofolate + ADP + phosphate</text>
        <dbReference type="Rhea" id="RHEA:10488"/>
        <dbReference type="ChEBI" id="CHEBI:30616"/>
        <dbReference type="ChEBI" id="CHEBI:43474"/>
        <dbReference type="ChEBI" id="CHEBI:57455"/>
        <dbReference type="ChEBI" id="CHEBI:57457"/>
        <dbReference type="ChEBI" id="CHEBI:456216"/>
        <dbReference type="EC" id="6.3.3.2"/>
    </reaction>
</comment>
<dbReference type="PANTHER" id="PTHR23407:SF1">
    <property type="entry name" value="5-FORMYLTETRAHYDROFOLATE CYCLO-LIGASE"/>
    <property type="match status" value="1"/>
</dbReference>
<evidence type="ECO:0000256" key="2">
    <source>
        <dbReference type="ARBA" id="ARBA00022741"/>
    </source>
</evidence>
<comment type="caution">
    <text evidence="6">The sequence shown here is derived from an EMBL/GenBank/DDBJ whole genome shotgun (WGS) entry which is preliminary data.</text>
</comment>
<comment type="similarity">
    <text evidence="1">Belongs to the 5-formyltetrahydrofolate cyclo-ligase family.</text>
</comment>
<accession>A0A9P8NZ34</accession>
<proteinExistence type="inferred from homology"/>
<keyword evidence="7" id="KW-1185">Reference proteome</keyword>
<keyword evidence="3" id="KW-0067">ATP-binding</keyword>
<dbReference type="GO" id="GO:0030272">
    <property type="term" value="F:5-formyltetrahydrofolate cyclo-ligase activity"/>
    <property type="evidence" value="ECO:0007669"/>
    <property type="project" value="UniProtKB-EC"/>
</dbReference>
<dbReference type="NCBIfam" id="TIGR02727">
    <property type="entry name" value="MTHFS_bact"/>
    <property type="match status" value="1"/>
</dbReference>
<dbReference type="EMBL" id="JAEUBE010000414">
    <property type="protein sequence ID" value="KAH3661857.1"/>
    <property type="molecule type" value="Genomic_DNA"/>
</dbReference>
<reference evidence="6" key="1">
    <citation type="journal article" date="2021" name="Open Biol.">
        <title>Shared evolutionary footprints suggest mitochondrial oxidative damage underlies multiple complex I losses in fungi.</title>
        <authorList>
            <person name="Schikora-Tamarit M.A."/>
            <person name="Marcet-Houben M."/>
            <person name="Nosek J."/>
            <person name="Gabaldon T."/>
        </authorList>
    </citation>
    <scope>NUCLEOTIDE SEQUENCE</scope>
    <source>
        <strain evidence="6">CBS6075</strain>
    </source>
</reference>
<dbReference type="Proteomes" id="UP000769157">
    <property type="component" value="Unassembled WGS sequence"/>
</dbReference>
<dbReference type="EC" id="6.3.3.2" evidence="5"/>
<dbReference type="RefSeq" id="XP_046058961.1">
    <property type="nucleotide sequence ID" value="XM_046207282.1"/>
</dbReference>
<evidence type="ECO:0000313" key="7">
    <source>
        <dbReference type="Proteomes" id="UP000769157"/>
    </source>
</evidence>
<name>A0A9P8NZ34_9ASCO</name>
<dbReference type="GO" id="GO:0009396">
    <property type="term" value="P:folic acid-containing compound biosynthetic process"/>
    <property type="evidence" value="ECO:0007669"/>
    <property type="project" value="TreeGrafter"/>
</dbReference>
<evidence type="ECO:0000256" key="4">
    <source>
        <dbReference type="ARBA" id="ARBA00036539"/>
    </source>
</evidence>
<dbReference type="Gene3D" id="3.40.50.10420">
    <property type="entry name" value="NagB/RpiA/CoA transferase-like"/>
    <property type="match status" value="1"/>
</dbReference>
<protein>
    <recommendedName>
        <fullName evidence="5">5-formyltetrahydrofolate cyclo-ligase</fullName>
        <ecNumber evidence="5">6.3.3.2</ecNumber>
    </recommendedName>
</protein>
<keyword evidence="2" id="KW-0547">Nucleotide-binding</keyword>
<evidence type="ECO:0000256" key="3">
    <source>
        <dbReference type="ARBA" id="ARBA00022840"/>
    </source>
</evidence>
<dbReference type="GeneID" id="70238000"/>
<dbReference type="SUPFAM" id="SSF100950">
    <property type="entry name" value="NagB/RpiA/CoA transferase-like"/>
    <property type="match status" value="1"/>
</dbReference>
<organism evidence="6 7">
    <name type="scientific">Ogataea philodendri</name>
    <dbReference type="NCBI Taxonomy" id="1378263"/>
    <lineage>
        <taxon>Eukaryota</taxon>
        <taxon>Fungi</taxon>
        <taxon>Dikarya</taxon>
        <taxon>Ascomycota</taxon>
        <taxon>Saccharomycotina</taxon>
        <taxon>Pichiomycetes</taxon>
        <taxon>Pichiales</taxon>
        <taxon>Pichiaceae</taxon>
        <taxon>Ogataea</taxon>
    </lineage>
</organism>
<dbReference type="InterPro" id="IPR002698">
    <property type="entry name" value="FTHF_cligase"/>
</dbReference>
<dbReference type="InterPro" id="IPR024185">
    <property type="entry name" value="FTHF_cligase-like_sf"/>
</dbReference>
<dbReference type="OrthoDB" id="2015992at2759"/>
<evidence type="ECO:0000313" key="6">
    <source>
        <dbReference type="EMBL" id="KAH3661857.1"/>
    </source>
</evidence>
<sequence length="342" mass="38364">MIRFTFKTSIANCNADIDEKSWYEIKLAMFLRVKISPGTQPSAVHSFTRESEQPTHNVCGDWPNPDFSKTLGVVAWRRSMAVRLAFKTSCTVLSLLSWKGDEFGSEITDEVETEEPIAEGSSSSISNSCTTLRKTVQARLSPVTQKELNLQSTKVLAALGQLPQYTNANSVALYMSMDSCEVKTDLLIRDALQRGKKVYLPRITELARFDDFKRHANQKSCLHFLQVHSADLDKMVPRGKYQLREPDFHVSGDVVTNDLLLSGTKLDLMILPGVAFTSSCDRLGHGAGFYDDFIKRYVEKHSNKPYLLGIGLKEQLEPSLPLESHDEKLDCVILGNGQIFHK</sequence>
<dbReference type="Pfam" id="PF01812">
    <property type="entry name" value="5-FTHF_cyc-lig"/>
    <property type="match status" value="1"/>
</dbReference>
<dbReference type="GO" id="GO:0005739">
    <property type="term" value="C:mitochondrion"/>
    <property type="evidence" value="ECO:0007669"/>
    <property type="project" value="TreeGrafter"/>
</dbReference>
<dbReference type="AlphaFoldDB" id="A0A9P8NZ34"/>
<gene>
    <name evidence="6" type="ORF">OGAPHI_006036</name>
</gene>
<evidence type="ECO:0000256" key="1">
    <source>
        <dbReference type="ARBA" id="ARBA00010638"/>
    </source>
</evidence>
<dbReference type="GO" id="GO:0005524">
    <property type="term" value="F:ATP binding"/>
    <property type="evidence" value="ECO:0007669"/>
    <property type="project" value="UniProtKB-KW"/>
</dbReference>
<dbReference type="PANTHER" id="PTHR23407">
    <property type="entry name" value="ATPASE INHIBITOR/5-FORMYLTETRAHYDROFOLATE CYCLO-LIGASE"/>
    <property type="match status" value="1"/>
</dbReference>